<dbReference type="PIRSF" id="PIRSF020623">
    <property type="entry name" value="PaaX"/>
    <property type="match status" value="1"/>
</dbReference>
<dbReference type="GO" id="GO:0006355">
    <property type="term" value="P:regulation of DNA-templated transcription"/>
    <property type="evidence" value="ECO:0007669"/>
    <property type="project" value="UniProtKB-ARBA"/>
</dbReference>
<evidence type="ECO:0000259" key="1">
    <source>
        <dbReference type="Pfam" id="PF07848"/>
    </source>
</evidence>
<accession>A0A840SMZ9</accession>
<dbReference type="PANTHER" id="PTHR30319:SF1">
    <property type="entry name" value="TRANSCRIPTIONAL REPRESSOR PAAX"/>
    <property type="match status" value="1"/>
</dbReference>
<dbReference type="Proteomes" id="UP000549457">
    <property type="component" value="Unassembled WGS sequence"/>
</dbReference>
<reference evidence="3 4" key="1">
    <citation type="submission" date="2020-08" db="EMBL/GenBank/DDBJ databases">
        <title>Genomic Encyclopedia of Type Strains, Phase IV (KMG-IV): sequencing the most valuable type-strain genomes for metagenomic binning, comparative biology and taxonomic classification.</title>
        <authorList>
            <person name="Goeker M."/>
        </authorList>
    </citation>
    <scope>NUCLEOTIDE SEQUENCE [LARGE SCALE GENOMIC DNA]</scope>
    <source>
        <strain evidence="3 4">DSM 101730</strain>
    </source>
</reference>
<dbReference type="CDD" id="cd00090">
    <property type="entry name" value="HTH_ARSR"/>
    <property type="match status" value="1"/>
</dbReference>
<dbReference type="GO" id="GO:0006351">
    <property type="term" value="P:DNA-templated transcription"/>
    <property type="evidence" value="ECO:0007669"/>
    <property type="project" value="InterPro"/>
</dbReference>
<comment type="caution">
    <text evidence="3">The sequence shown here is derived from an EMBL/GenBank/DDBJ whole genome shotgun (WGS) entry which is preliminary data.</text>
</comment>
<evidence type="ECO:0000313" key="4">
    <source>
        <dbReference type="Proteomes" id="UP000549457"/>
    </source>
</evidence>
<dbReference type="RefSeq" id="WP_246399488.1">
    <property type="nucleotide sequence ID" value="NZ_JACHFM010000001.1"/>
</dbReference>
<keyword evidence="4" id="KW-1185">Reference proteome</keyword>
<feature type="domain" description="Transcriptional repressor PaaX-like N-terminal" evidence="1">
    <location>
        <begin position="30"/>
        <end position="97"/>
    </location>
</feature>
<dbReference type="InterPro" id="IPR013225">
    <property type="entry name" value="PaaX_C"/>
</dbReference>
<dbReference type="Pfam" id="PF08223">
    <property type="entry name" value="PaaX_C"/>
    <property type="match status" value="1"/>
</dbReference>
<dbReference type="InterPro" id="IPR011965">
    <property type="entry name" value="PaaX_trns_reg"/>
</dbReference>
<dbReference type="InterPro" id="IPR011991">
    <property type="entry name" value="ArsR-like_HTH"/>
</dbReference>
<dbReference type="AlphaFoldDB" id="A0A840SMZ9"/>
<organism evidence="3 4">
    <name type="scientific">Amaricoccus macauensis</name>
    <dbReference type="NCBI Taxonomy" id="57001"/>
    <lineage>
        <taxon>Bacteria</taxon>
        <taxon>Pseudomonadati</taxon>
        <taxon>Pseudomonadota</taxon>
        <taxon>Alphaproteobacteria</taxon>
        <taxon>Rhodobacterales</taxon>
        <taxon>Paracoccaceae</taxon>
        <taxon>Amaricoccus</taxon>
    </lineage>
</organism>
<dbReference type="PANTHER" id="PTHR30319">
    <property type="entry name" value="PHENYLACETIC ACID REGULATOR-RELATED TRANSCRIPTIONAL REPRESSOR"/>
    <property type="match status" value="1"/>
</dbReference>
<dbReference type="InterPro" id="IPR036390">
    <property type="entry name" value="WH_DNA-bd_sf"/>
</dbReference>
<feature type="domain" description="Transcriptional repressor PaaX-like C-terminal" evidence="2">
    <location>
        <begin position="177"/>
        <end position="265"/>
    </location>
</feature>
<dbReference type="InterPro" id="IPR036388">
    <property type="entry name" value="WH-like_DNA-bd_sf"/>
</dbReference>
<dbReference type="SUPFAM" id="SSF46785">
    <property type="entry name" value="Winged helix' DNA-binding domain"/>
    <property type="match status" value="1"/>
</dbReference>
<dbReference type="Gene3D" id="1.10.10.10">
    <property type="entry name" value="Winged helix-like DNA-binding domain superfamily/Winged helix DNA-binding domain"/>
    <property type="match status" value="1"/>
</dbReference>
<evidence type="ECO:0000313" key="3">
    <source>
        <dbReference type="EMBL" id="MBB5220701.1"/>
    </source>
</evidence>
<dbReference type="EMBL" id="JACHFM010000001">
    <property type="protein sequence ID" value="MBB5220701.1"/>
    <property type="molecule type" value="Genomic_DNA"/>
</dbReference>
<protein>
    <submittedName>
        <fullName evidence="3">Phenylacetic acid degradation operon negative regulatory protein</fullName>
    </submittedName>
</protein>
<dbReference type="Pfam" id="PF07848">
    <property type="entry name" value="PaaX"/>
    <property type="match status" value="1"/>
</dbReference>
<proteinExistence type="predicted"/>
<sequence>MTLALTGTIPAQPLRTAMIEQLRASQRLGAASFIVTIYGDVIEPRGGLLWMGTLIELCARVGISETLVRTAVSRLVAAGRLEGTRKGRRSYYRLTEAAGSEFAEAAERIFTSSPPRTAWRFVLGQDASSDLAGRGFVALAAGVLFGPDDGGPVPGIAFRANWQQDADGLRALAAAHWRLAERAAEIEAFSARFGALEPPLAAGPPDPGSALLARLLLVHAWRAIVLDDPRLPPEALPEAWPEPAARALFARLYTGLSGAADSHVEASFSGLGGRFSATTTATKRRLAGLLGP</sequence>
<dbReference type="Gene3D" id="1.20.58.1460">
    <property type="match status" value="1"/>
</dbReference>
<gene>
    <name evidence="3" type="ORF">HNP73_000622</name>
</gene>
<name>A0A840SMZ9_9RHOB</name>
<dbReference type="InterPro" id="IPR012906">
    <property type="entry name" value="PaaX-like_N"/>
</dbReference>
<evidence type="ECO:0000259" key="2">
    <source>
        <dbReference type="Pfam" id="PF08223"/>
    </source>
</evidence>